<keyword evidence="2" id="KW-0808">Transferase</keyword>
<dbReference type="EMBL" id="BKCP01011626">
    <property type="protein sequence ID" value="GER55157.1"/>
    <property type="molecule type" value="Genomic_DNA"/>
</dbReference>
<dbReference type="GO" id="GO:0016301">
    <property type="term" value="F:kinase activity"/>
    <property type="evidence" value="ECO:0007669"/>
    <property type="project" value="UniProtKB-KW"/>
</dbReference>
<feature type="non-terminal residue" evidence="2">
    <location>
        <position position="1"/>
    </location>
</feature>
<evidence type="ECO:0000313" key="2">
    <source>
        <dbReference type="EMBL" id="GER55157.1"/>
    </source>
</evidence>
<dbReference type="Proteomes" id="UP000325081">
    <property type="component" value="Unassembled WGS sequence"/>
</dbReference>
<evidence type="ECO:0000256" key="1">
    <source>
        <dbReference type="SAM" id="MobiDB-lite"/>
    </source>
</evidence>
<comment type="caution">
    <text evidence="2">The sequence shown here is derived from an EMBL/GenBank/DDBJ whole genome shotgun (WGS) entry which is preliminary data.</text>
</comment>
<feature type="region of interest" description="Disordered" evidence="1">
    <location>
        <begin position="1"/>
        <end position="26"/>
    </location>
</feature>
<protein>
    <submittedName>
        <fullName evidence="2">Nucleoside diphosphate kinase</fullName>
    </submittedName>
</protein>
<keyword evidence="3" id="KW-1185">Reference proteome</keyword>
<organism evidence="2 3">
    <name type="scientific">Striga asiatica</name>
    <name type="common">Asiatic witchweed</name>
    <name type="synonym">Buchnera asiatica</name>
    <dbReference type="NCBI Taxonomy" id="4170"/>
    <lineage>
        <taxon>Eukaryota</taxon>
        <taxon>Viridiplantae</taxon>
        <taxon>Streptophyta</taxon>
        <taxon>Embryophyta</taxon>
        <taxon>Tracheophyta</taxon>
        <taxon>Spermatophyta</taxon>
        <taxon>Magnoliopsida</taxon>
        <taxon>eudicotyledons</taxon>
        <taxon>Gunneridae</taxon>
        <taxon>Pentapetalae</taxon>
        <taxon>asterids</taxon>
        <taxon>lamiids</taxon>
        <taxon>Lamiales</taxon>
        <taxon>Orobanchaceae</taxon>
        <taxon>Buchnereae</taxon>
        <taxon>Striga</taxon>
    </lineage>
</organism>
<accession>A0A5A7REF9</accession>
<gene>
    <name evidence="2" type="ORF">STAS_32811</name>
</gene>
<name>A0A5A7REF9_STRAF</name>
<evidence type="ECO:0000313" key="3">
    <source>
        <dbReference type="Proteomes" id="UP000325081"/>
    </source>
</evidence>
<proteinExistence type="predicted"/>
<reference evidence="3" key="1">
    <citation type="journal article" date="2019" name="Curr. Biol.">
        <title>Genome Sequence of Striga asiatica Provides Insight into the Evolution of Plant Parasitism.</title>
        <authorList>
            <person name="Yoshida S."/>
            <person name="Kim S."/>
            <person name="Wafula E.K."/>
            <person name="Tanskanen J."/>
            <person name="Kim Y.M."/>
            <person name="Honaas L."/>
            <person name="Yang Z."/>
            <person name="Spallek T."/>
            <person name="Conn C.E."/>
            <person name="Ichihashi Y."/>
            <person name="Cheong K."/>
            <person name="Cui S."/>
            <person name="Der J.P."/>
            <person name="Gundlach H."/>
            <person name="Jiao Y."/>
            <person name="Hori C."/>
            <person name="Ishida J.K."/>
            <person name="Kasahara H."/>
            <person name="Kiba T."/>
            <person name="Kim M.S."/>
            <person name="Koo N."/>
            <person name="Laohavisit A."/>
            <person name="Lee Y.H."/>
            <person name="Lumba S."/>
            <person name="McCourt P."/>
            <person name="Mortimer J.C."/>
            <person name="Mutuku J.M."/>
            <person name="Nomura T."/>
            <person name="Sasaki-Sekimoto Y."/>
            <person name="Seto Y."/>
            <person name="Wang Y."/>
            <person name="Wakatake T."/>
            <person name="Sakakibara H."/>
            <person name="Demura T."/>
            <person name="Yamaguchi S."/>
            <person name="Yoneyama K."/>
            <person name="Manabe R.I."/>
            <person name="Nelson D.C."/>
            <person name="Schulman A.H."/>
            <person name="Timko M.P."/>
            <person name="dePamphilis C.W."/>
            <person name="Choi D."/>
            <person name="Shirasu K."/>
        </authorList>
    </citation>
    <scope>NUCLEOTIDE SEQUENCE [LARGE SCALE GENOMIC DNA]</scope>
    <source>
        <strain evidence="3">cv. UVA1</strain>
    </source>
</reference>
<sequence length="195" mass="21731">REKKSTKPINHGYILKAEKSNSNPNPKYQISRLQSSAPVSSVSGYLRPTYARLRLSWGVSGPSMLDSAARLPSSLSASSRVCSSLPFLTDHACLLRRPFLVVSTRLLPPLVVSSRLPLSSAVYVCLRLSPFCVVALAYDGCIAVKRQVGAGFGHPHELYEVWASFFIFGLFSYHFGFRSNFLHELLQNLYFVIFL</sequence>
<keyword evidence="2" id="KW-0418">Kinase</keyword>
<dbReference type="AlphaFoldDB" id="A0A5A7REF9"/>